<reference evidence="2 3" key="1">
    <citation type="submission" date="2015-01" db="EMBL/GenBank/DDBJ databases">
        <title>The Genome Sequence of Rhinocladiella mackenzie CBS 650.93.</title>
        <authorList>
            <consortium name="The Broad Institute Genomics Platform"/>
            <person name="Cuomo C."/>
            <person name="de Hoog S."/>
            <person name="Gorbushina A."/>
            <person name="Stielow B."/>
            <person name="Teixiera M."/>
            <person name="Abouelleil A."/>
            <person name="Chapman S.B."/>
            <person name="Priest M."/>
            <person name="Young S.K."/>
            <person name="Wortman J."/>
            <person name="Nusbaum C."/>
            <person name="Birren B."/>
        </authorList>
    </citation>
    <scope>NUCLEOTIDE SEQUENCE [LARGE SCALE GENOMIC DNA]</scope>
    <source>
        <strain evidence="2 3">CBS 650.93</strain>
    </source>
</reference>
<keyword evidence="1" id="KW-0812">Transmembrane</keyword>
<dbReference type="GeneID" id="25295849"/>
<accession>A0A0D2IEG9</accession>
<dbReference type="EMBL" id="KN847479">
    <property type="protein sequence ID" value="KIX04224.1"/>
    <property type="molecule type" value="Genomic_DNA"/>
</dbReference>
<dbReference type="AlphaFoldDB" id="A0A0D2IEG9"/>
<evidence type="ECO:0000313" key="3">
    <source>
        <dbReference type="Proteomes" id="UP000053617"/>
    </source>
</evidence>
<keyword evidence="1" id="KW-0472">Membrane</keyword>
<evidence type="ECO:0000313" key="2">
    <source>
        <dbReference type="EMBL" id="KIX04224.1"/>
    </source>
</evidence>
<proteinExistence type="predicted"/>
<sequence length="171" mass="19127">MRKDFTFTLRALPFTPAVALSFVFVAMSIQVSVYQNRPILTLHSTQCHTSLKSKIARFDSRSPTLLCNIIREVKKLFISHPSKLELLRSTSAVSTEPSAHLFNTHMPSHRTSFPPFVVLEIYPLLKPDKSSSGERQNDGATTEIARPEPMVEIAVALNDSKFCRPSRGVIS</sequence>
<dbReference type="HOGENOM" id="CLU_1563736_0_0_1"/>
<keyword evidence="1" id="KW-1133">Transmembrane helix</keyword>
<dbReference type="Proteomes" id="UP000053617">
    <property type="component" value="Unassembled WGS sequence"/>
</dbReference>
<evidence type="ECO:0000256" key="1">
    <source>
        <dbReference type="SAM" id="Phobius"/>
    </source>
</evidence>
<dbReference type="VEuPathDB" id="FungiDB:Z518_07778"/>
<protein>
    <submittedName>
        <fullName evidence="2">Uncharacterized protein</fullName>
    </submittedName>
</protein>
<feature type="transmembrane region" description="Helical" evidence="1">
    <location>
        <begin position="12"/>
        <end position="34"/>
    </location>
</feature>
<dbReference type="RefSeq" id="XP_013271360.1">
    <property type="nucleotide sequence ID" value="XM_013415906.1"/>
</dbReference>
<organism evidence="2 3">
    <name type="scientific">Rhinocladiella mackenziei CBS 650.93</name>
    <dbReference type="NCBI Taxonomy" id="1442369"/>
    <lineage>
        <taxon>Eukaryota</taxon>
        <taxon>Fungi</taxon>
        <taxon>Dikarya</taxon>
        <taxon>Ascomycota</taxon>
        <taxon>Pezizomycotina</taxon>
        <taxon>Eurotiomycetes</taxon>
        <taxon>Chaetothyriomycetidae</taxon>
        <taxon>Chaetothyriales</taxon>
        <taxon>Herpotrichiellaceae</taxon>
        <taxon>Rhinocladiella</taxon>
    </lineage>
</organism>
<gene>
    <name evidence="2" type="ORF">Z518_07778</name>
</gene>
<keyword evidence="3" id="KW-1185">Reference proteome</keyword>
<name>A0A0D2IEG9_9EURO</name>